<protein>
    <submittedName>
        <fullName evidence="3">GNAT family N-acetyltransferase</fullName>
    </submittedName>
</protein>
<feature type="region of interest" description="Disordered" evidence="1">
    <location>
        <begin position="99"/>
        <end position="121"/>
    </location>
</feature>
<dbReference type="AlphaFoldDB" id="A0A9X4E5U1"/>
<dbReference type="InterPro" id="IPR016181">
    <property type="entry name" value="Acyl_CoA_acyltransferase"/>
</dbReference>
<keyword evidence="5" id="KW-1185">Reference proteome</keyword>
<evidence type="ECO:0000313" key="5">
    <source>
        <dbReference type="Proteomes" id="UP001149607"/>
    </source>
</evidence>
<dbReference type="Pfam" id="PF12112">
    <property type="entry name" value="DUF3579"/>
    <property type="match status" value="1"/>
</dbReference>
<proteinExistence type="predicted"/>
<dbReference type="PROSITE" id="PS51186">
    <property type="entry name" value="GNAT"/>
    <property type="match status" value="1"/>
</dbReference>
<dbReference type="Pfam" id="PF00583">
    <property type="entry name" value="Acetyltransf_1"/>
    <property type="match status" value="1"/>
</dbReference>
<sequence>MSVGNSSREIVIHGTTGAGKTFRPSDWAERLCGILSSFDKSNRLAYHEWVRPILIDKVRCVAVDKQLEDINPAMFRFLMDFAADNDLRVLDGAEAGRSAEAAVPQAEPAGAKAETEKPSGISAPDVRAEIREIEAAQAATAFAALSVLRPGITDVGRFVEQVHDLQKNQAYRLFGVFEEGKTNAVAVCGFRLAHNFSYGRYLDLEDIVTVPQARNRGYASRLLAKLADIAREEGAVMINGHLHVGSDRVAAHRLYYQHGFEITSHYFLCRTDQFRSSAK</sequence>
<dbReference type="RefSeq" id="WP_274585100.1">
    <property type="nucleotide sequence ID" value="NZ_CP145811.1"/>
</dbReference>
<gene>
    <name evidence="3" type="ORF">ORY91_001379</name>
    <name evidence="4" type="ORF">V9W64_06915</name>
</gene>
<reference evidence="4" key="2">
    <citation type="submission" date="2024-02" db="EMBL/GenBank/DDBJ databases">
        <title>Neisseria leonii sp. nov.</title>
        <authorList>
            <person name="Boutroux M."/>
            <person name="Favre-Rochex S."/>
            <person name="Gorgette O."/>
            <person name="Touak G."/>
            <person name="Muhle E."/>
            <person name="Chesneau O."/>
            <person name="Clermont D."/>
            <person name="Rahi P."/>
        </authorList>
    </citation>
    <scope>NUCLEOTIDE SEQUENCE</scope>
    <source>
        <strain evidence="4">51.81</strain>
    </source>
</reference>
<organism evidence="3">
    <name type="scientific">Neisseria leonii</name>
    <dbReference type="NCBI Taxonomy" id="2995413"/>
    <lineage>
        <taxon>Bacteria</taxon>
        <taxon>Pseudomonadati</taxon>
        <taxon>Pseudomonadota</taxon>
        <taxon>Betaproteobacteria</taxon>
        <taxon>Neisseriales</taxon>
        <taxon>Neisseriaceae</taxon>
        <taxon>Neisseria</taxon>
    </lineage>
</organism>
<name>A0A9X4E5U1_9NEIS</name>
<evidence type="ECO:0000313" key="3">
    <source>
        <dbReference type="EMBL" id="MDD9327962.1"/>
    </source>
</evidence>
<evidence type="ECO:0000313" key="4">
    <source>
        <dbReference type="EMBL" id="WWY02449.1"/>
    </source>
</evidence>
<feature type="domain" description="N-acetyltransferase" evidence="2">
    <location>
        <begin position="128"/>
        <end position="279"/>
    </location>
</feature>
<dbReference type="CDD" id="cd04301">
    <property type="entry name" value="NAT_SF"/>
    <property type="match status" value="1"/>
</dbReference>
<dbReference type="InterPro" id="IPR000182">
    <property type="entry name" value="GNAT_dom"/>
</dbReference>
<dbReference type="GO" id="GO:0016747">
    <property type="term" value="F:acyltransferase activity, transferring groups other than amino-acyl groups"/>
    <property type="evidence" value="ECO:0007669"/>
    <property type="project" value="InterPro"/>
</dbReference>
<reference evidence="3" key="1">
    <citation type="submission" date="2022-10" db="EMBL/GenBank/DDBJ databases">
        <authorList>
            <person name="Boutroux M."/>
        </authorList>
    </citation>
    <scope>NUCLEOTIDE SEQUENCE</scope>
    <source>
        <strain evidence="3">51.81</strain>
    </source>
</reference>
<dbReference type="SUPFAM" id="SSF55729">
    <property type="entry name" value="Acyl-CoA N-acyltransferases (Nat)"/>
    <property type="match status" value="1"/>
</dbReference>
<dbReference type="Gene3D" id="3.30.70.2340">
    <property type="entry name" value="Uncharacterised protein PF12112 family, DUF3579"/>
    <property type="match status" value="1"/>
</dbReference>
<accession>A0A9X4E5U1</accession>
<dbReference type="Gene3D" id="3.40.630.30">
    <property type="match status" value="1"/>
</dbReference>
<dbReference type="InterPro" id="IPR021969">
    <property type="entry name" value="DUF3579"/>
</dbReference>
<dbReference type="Proteomes" id="UP001149607">
    <property type="component" value="Chromosome"/>
</dbReference>
<dbReference type="EMBL" id="JAPQFL010000003">
    <property type="protein sequence ID" value="MDD9327962.1"/>
    <property type="molecule type" value="Genomic_DNA"/>
</dbReference>
<evidence type="ECO:0000256" key="1">
    <source>
        <dbReference type="SAM" id="MobiDB-lite"/>
    </source>
</evidence>
<evidence type="ECO:0000259" key="2">
    <source>
        <dbReference type="PROSITE" id="PS51186"/>
    </source>
</evidence>
<dbReference type="EMBL" id="CP146598">
    <property type="protein sequence ID" value="WWY02449.1"/>
    <property type="molecule type" value="Genomic_DNA"/>
</dbReference>